<dbReference type="GO" id="GO:0005737">
    <property type="term" value="C:cytoplasm"/>
    <property type="evidence" value="ECO:0007669"/>
    <property type="project" value="UniProtKB-SubCell"/>
</dbReference>
<keyword evidence="4 5" id="KW-0418">Kinase</keyword>
<accession>A0A1G1WTS1</accession>
<comment type="pathway">
    <text evidence="5">Purine metabolism; AMP biosynthesis via salvage pathway; AMP from ADP: step 1/1.</text>
</comment>
<comment type="catalytic activity">
    <reaction evidence="5 7">
        <text>AMP + ATP = 2 ADP</text>
        <dbReference type="Rhea" id="RHEA:12973"/>
        <dbReference type="ChEBI" id="CHEBI:30616"/>
        <dbReference type="ChEBI" id="CHEBI:456215"/>
        <dbReference type="ChEBI" id="CHEBI:456216"/>
        <dbReference type="EC" id="2.7.4.3"/>
    </reaction>
</comment>
<evidence type="ECO:0000313" key="9">
    <source>
        <dbReference type="Proteomes" id="UP000179279"/>
    </source>
</evidence>
<evidence type="ECO:0000256" key="7">
    <source>
        <dbReference type="RuleBase" id="RU003331"/>
    </source>
</evidence>
<feature type="region of interest" description="NMP" evidence="5">
    <location>
        <begin position="30"/>
        <end position="59"/>
    </location>
</feature>
<dbReference type="PANTHER" id="PTHR23359">
    <property type="entry name" value="NUCLEOTIDE KINASE"/>
    <property type="match status" value="1"/>
</dbReference>
<comment type="function">
    <text evidence="5">Catalyzes the reversible transfer of the terminal phosphate group between ATP and AMP. Plays an important role in cellular energy homeostasis and in adenine nucleotide metabolism.</text>
</comment>
<feature type="binding site" evidence="5">
    <location>
        <position position="162"/>
    </location>
    <ligand>
        <name>ATP</name>
        <dbReference type="ChEBI" id="CHEBI:30616"/>
    </ligand>
</feature>
<feature type="binding site" evidence="5">
    <location>
        <position position="120"/>
    </location>
    <ligand>
        <name>ATP</name>
        <dbReference type="ChEBI" id="CHEBI:30616"/>
    </ligand>
</feature>
<keyword evidence="3 5" id="KW-0547">Nucleotide-binding</keyword>
<keyword evidence="5 7" id="KW-0067">ATP-binding</keyword>
<dbReference type="GO" id="GO:0004017">
    <property type="term" value="F:AMP kinase activity"/>
    <property type="evidence" value="ECO:0007669"/>
    <property type="project" value="UniProtKB-UniRule"/>
</dbReference>
<keyword evidence="2 5" id="KW-0545">Nucleotide biosynthesis</keyword>
<comment type="subcellular location">
    <subcellularLocation>
        <location evidence="5 7">Cytoplasm</location>
    </subcellularLocation>
</comment>
<name>A0A1G1WTS1_9BACT</name>
<dbReference type="HAMAP" id="MF_00235">
    <property type="entry name" value="Adenylate_kinase_Adk"/>
    <property type="match status" value="1"/>
</dbReference>
<dbReference type="Gene3D" id="3.40.50.300">
    <property type="entry name" value="P-loop containing nucleotide triphosphate hydrolases"/>
    <property type="match status" value="1"/>
</dbReference>
<feature type="binding site" evidence="5">
    <location>
        <position position="36"/>
    </location>
    <ligand>
        <name>AMP</name>
        <dbReference type="ChEBI" id="CHEBI:456215"/>
    </ligand>
</feature>
<evidence type="ECO:0000256" key="5">
    <source>
        <dbReference type="HAMAP-Rule" id="MF_00235"/>
    </source>
</evidence>
<keyword evidence="1 5" id="KW-0808">Transferase</keyword>
<feature type="binding site" evidence="5">
    <location>
        <position position="92"/>
    </location>
    <ligand>
        <name>AMP</name>
        <dbReference type="ChEBI" id="CHEBI:456215"/>
    </ligand>
</feature>
<feature type="binding site" evidence="5">
    <location>
        <begin position="85"/>
        <end position="88"/>
    </location>
    <ligand>
        <name>AMP</name>
        <dbReference type="ChEBI" id="CHEBI:456215"/>
    </ligand>
</feature>
<comment type="similarity">
    <text evidence="5 6">Belongs to the adenylate kinase family.</text>
</comment>
<feature type="binding site" evidence="5">
    <location>
        <position position="122"/>
    </location>
    <ligand>
        <name>AMP</name>
        <dbReference type="ChEBI" id="CHEBI:456215"/>
    </ligand>
</feature>
<dbReference type="AlphaFoldDB" id="A0A1G1WTS1"/>
<comment type="caution">
    <text evidence="8">The sequence shown here is derived from an EMBL/GenBank/DDBJ whole genome shotgun (WGS) entry which is preliminary data.</text>
</comment>
<dbReference type="PRINTS" id="PR00094">
    <property type="entry name" value="ADENYLTKNASE"/>
</dbReference>
<dbReference type="InterPro" id="IPR033690">
    <property type="entry name" value="Adenylat_kinase_CS"/>
</dbReference>
<feature type="binding site" evidence="5">
    <location>
        <begin position="10"/>
        <end position="15"/>
    </location>
    <ligand>
        <name>ATP</name>
        <dbReference type="ChEBI" id="CHEBI:30616"/>
    </ligand>
</feature>
<dbReference type="UniPathway" id="UPA00588">
    <property type="reaction ID" value="UER00649"/>
</dbReference>
<evidence type="ECO:0000256" key="1">
    <source>
        <dbReference type="ARBA" id="ARBA00022679"/>
    </source>
</evidence>
<dbReference type="Proteomes" id="UP000179279">
    <property type="component" value="Unassembled WGS sequence"/>
</dbReference>
<dbReference type="CDD" id="cd01428">
    <property type="entry name" value="ADK"/>
    <property type="match status" value="1"/>
</dbReference>
<dbReference type="PROSITE" id="PS00113">
    <property type="entry name" value="ADENYLATE_KINASE"/>
    <property type="match status" value="1"/>
</dbReference>
<feature type="binding site" evidence="5">
    <location>
        <position position="133"/>
    </location>
    <ligand>
        <name>AMP</name>
        <dbReference type="ChEBI" id="CHEBI:456215"/>
    </ligand>
</feature>
<feature type="binding site" evidence="5">
    <location>
        <begin position="57"/>
        <end position="59"/>
    </location>
    <ligand>
        <name>AMP</name>
        <dbReference type="ChEBI" id="CHEBI:456215"/>
    </ligand>
</feature>
<comment type="subunit">
    <text evidence="5 7">Monomer.</text>
</comment>
<comment type="domain">
    <text evidence="5">Consists of three domains, a large central CORE domain and two small peripheral domains, NMPbind and LID, which undergo movements during catalysis. The LID domain closes over the site of phosphoryl transfer upon ATP binding. Assembling and dissambling the active center during each catalytic cycle provides an effective means to prevent ATP hydrolysis.</text>
</comment>
<gene>
    <name evidence="5" type="primary">adk</name>
    <name evidence="8" type="ORF">A3A57_02200</name>
</gene>
<comment type="caution">
    <text evidence="5">Lacks conserved residue(s) required for the propagation of feature annotation.</text>
</comment>
<keyword evidence="5" id="KW-0963">Cytoplasm</keyword>
<feature type="binding site" evidence="5">
    <location>
        <position position="31"/>
    </location>
    <ligand>
        <name>AMP</name>
        <dbReference type="ChEBI" id="CHEBI:456215"/>
    </ligand>
</feature>
<dbReference type="GO" id="GO:0005524">
    <property type="term" value="F:ATP binding"/>
    <property type="evidence" value="ECO:0007669"/>
    <property type="project" value="UniProtKB-UniRule"/>
</dbReference>
<proteinExistence type="inferred from homology"/>
<dbReference type="InterPro" id="IPR027417">
    <property type="entry name" value="P-loop_NTPase"/>
</dbReference>
<evidence type="ECO:0000256" key="2">
    <source>
        <dbReference type="ARBA" id="ARBA00022727"/>
    </source>
</evidence>
<dbReference type="EMBL" id="MHDA01000048">
    <property type="protein sequence ID" value="OGY30577.1"/>
    <property type="molecule type" value="Genomic_DNA"/>
</dbReference>
<dbReference type="GO" id="GO:0044209">
    <property type="term" value="P:AMP salvage"/>
    <property type="evidence" value="ECO:0007669"/>
    <property type="project" value="UniProtKB-UniRule"/>
</dbReference>
<dbReference type="EC" id="2.7.4.3" evidence="5 7"/>
<protein>
    <recommendedName>
        <fullName evidence="5 7">Adenylate kinase</fullName>
        <shortName evidence="5">AK</shortName>
        <ecNumber evidence="5 7">2.7.4.3</ecNumber>
    </recommendedName>
    <alternativeName>
        <fullName evidence="5">ATP-AMP transphosphorylase</fullName>
    </alternativeName>
    <alternativeName>
        <fullName evidence="5">ATP:AMP phosphotransferase</fullName>
    </alternativeName>
    <alternativeName>
        <fullName evidence="5">Adenylate monophosphate kinase</fullName>
    </alternativeName>
</protein>
<dbReference type="InterPro" id="IPR000850">
    <property type="entry name" value="Adenylat/UMP-CMP_kin"/>
</dbReference>
<evidence type="ECO:0000256" key="6">
    <source>
        <dbReference type="RuleBase" id="RU003330"/>
    </source>
</evidence>
<evidence type="ECO:0000256" key="3">
    <source>
        <dbReference type="ARBA" id="ARBA00022741"/>
    </source>
</evidence>
<reference evidence="8 9" key="1">
    <citation type="journal article" date="2016" name="Nat. Commun.">
        <title>Thousands of microbial genomes shed light on interconnected biogeochemical processes in an aquifer system.</title>
        <authorList>
            <person name="Anantharaman K."/>
            <person name="Brown C.T."/>
            <person name="Hug L.A."/>
            <person name="Sharon I."/>
            <person name="Castelle C.J."/>
            <person name="Probst A.J."/>
            <person name="Thomas B.C."/>
            <person name="Singh A."/>
            <person name="Wilkins M.J."/>
            <person name="Karaoz U."/>
            <person name="Brodie E.L."/>
            <person name="Williams K.H."/>
            <person name="Hubbard S.S."/>
            <person name="Banfield J.F."/>
        </authorList>
    </citation>
    <scope>NUCLEOTIDE SEQUENCE [LARGE SCALE GENOMIC DNA]</scope>
</reference>
<evidence type="ECO:0000313" key="8">
    <source>
        <dbReference type="EMBL" id="OGY30577.1"/>
    </source>
</evidence>
<organism evidence="8 9">
    <name type="scientific">Candidatus Woykebacteria bacterium RIFCSPLOWO2_01_FULL_41_12</name>
    <dbReference type="NCBI Taxonomy" id="1802604"/>
    <lineage>
        <taxon>Bacteria</taxon>
        <taxon>Candidatus Woykeibacteriota</taxon>
    </lineage>
</organism>
<sequence>MNILVFGVQGSGKSTHAEYIATKLGVPYIYTGDLFRNLEKDSSKQGKQIKRFMGRGVLIPDQITIPIFEEYLKEFDTSRGLVLDGFPRTKGQAEKLKIKLDLIIYVTLPPEIIIERLKERGRDDDSPEIIKRRIQLYEEKTKPLLDYFAQRKIKIKEIDNPASVEEVWKSIDDLLENS</sequence>
<evidence type="ECO:0000256" key="4">
    <source>
        <dbReference type="ARBA" id="ARBA00022777"/>
    </source>
</evidence>
<dbReference type="SUPFAM" id="SSF52540">
    <property type="entry name" value="P-loop containing nucleoside triphosphate hydrolases"/>
    <property type="match status" value="1"/>
</dbReference>
<dbReference type="Pfam" id="PF00406">
    <property type="entry name" value="ADK"/>
    <property type="match status" value="1"/>
</dbReference>